<gene>
    <name evidence="3" type="ORF">Bca52824_088613</name>
</gene>
<dbReference type="OrthoDB" id="1899156at2759"/>
<comment type="caution">
    <text evidence="3">The sequence shown here is derived from an EMBL/GenBank/DDBJ whole genome shotgun (WGS) entry which is preliminary data.</text>
</comment>
<evidence type="ECO:0000313" key="3">
    <source>
        <dbReference type="EMBL" id="KAG2248985.1"/>
    </source>
</evidence>
<feature type="transmembrane region" description="Helical" evidence="2">
    <location>
        <begin position="311"/>
        <end position="333"/>
    </location>
</feature>
<evidence type="ECO:0000256" key="2">
    <source>
        <dbReference type="SAM" id="Phobius"/>
    </source>
</evidence>
<keyword evidence="2" id="KW-0812">Transmembrane</keyword>
<feature type="compositionally biased region" description="Polar residues" evidence="1">
    <location>
        <begin position="211"/>
        <end position="223"/>
    </location>
</feature>
<keyword evidence="4" id="KW-1185">Reference proteome</keyword>
<dbReference type="PANTHER" id="PTHR33709:SF17">
    <property type="entry name" value="UBIQUITIN-SPECIFIC PROTEASE FAMILY C19-RELATED PROTEIN"/>
    <property type="match status" value="1"/>
</dbReference>
<feature type="region of interest" description="Disordered" evidence="1">
    <location>
        <begin position="1"/>
        <end position="45"/>
    </location>
</feature>
<dbReference type="AlphaFoldDB" id="A0A8X7TNT7"/>
<keyword evidence="2" id="KW-0472">Membrane</keyword>
<evidence type="ECO:0008006" key="5">
    <source>
        <dbReference type="Google" id="ProtNLM"/>
    </source>
</evidence>
<proteinExistence type="predicted"/>
<feature type="compositionally biased region" description="Low complexity" evidence="1">
    <location>
        <begin position="191"/>
        <end position="210"/>
    </location>
</feature>
<organism evidence="3 4">
    <name type="scientific">Brassica carinata</name>
    <name type="common">Ethiopian mustard</name>
    <name type="synonym">Abyssinian cabbage</name>
    <dbReference type="NCBI Taxonomy" id="52824"/>
    <lineage>
        <taxon>Eukaryota</taxon>
        <taxon>Viridiplantae</taxon>
        <taxon>Streptophyta</taxon>
        <taxon>Embryophyta</taxon>
        <taxon>Tracheophyta</taxon>
        <taxon>Spermatophyta</taxon>
        <taxon>Magnoliopsida</taxon>
        <taxon>eudicotyledons</taxon>
        <taxon>Gunneridae</taxon>
        <taxon>Pentapetalae</taxon>
        <taxon>rosids</taxon>
        <taxon>malvids</taxon>
        <taxon>Brassicales</taxon>
        <taxon>Brassicaceae</taxon>
        <taxon>Brassiceae</taxon>
        <taxon>Brassica</taxon>
    </lineage>
</organism>
<feature type="region of interest" description="Disordered" evidence="1">
    <location>
        <begin position="123"/>
        <end position="262"/>
    </location>
</feature>
<dbReference type="EMBL" id="JAAMPC010000017">
    <property type="protein sequence ID" value="KAG2248985.1"/>
    <property type="molecule type" value="Genomic_DNA"/>
</dbReference>
<dbReference type="PANTHER" id="PTHR33709">
    <property type="entry name" value="OSJNBA0035M09.9 PROTEIN"/>
    <property type="match status" value="1"/>
</dbReference>
<feature type="compositionally biased region" description="Polar residues" evidence="1">
    <location>
        <begin position="1"/>
        <end position="10"/>
    </location>
</feature>
<dbReference type="InterPro" id="IPR040339">
    <property type="entry name" value="At1g16860-like"/>
</dbReference>
<feature type="transmembrane region" description="Helical" evidence="2">
    <location>
        <begin position="285"/>
        <end position="305"/>
    </location>
</feature>
<feature type="compositionally biased region" description="Polar residues" evidence="1">
    <location>
        <begin position="249"/>
        <end position="258"/>
    </location>
</feature>
<name>A0A8X7TNT7_BRACI</name>
<evidence type="ECO:0000256" key="1">
    <source>
        <dbReference type="SAM" id="MobiDB-lite"/>
    </source>
</evidence>
<sequence length="549" mass="58847">MAGRIQSHQLPNGLFVSGKLEQPKEPRPPTMAARAMPYTGGDIKKSGELGRMFDISVLDPQDLRRRSSSVVTAAAGTRDRWRRHVSPARLRTPTVDPDPTLGRLRSLRVRSLSSSLPLPNGLFVSGKLEQPKEPRPPTMAARAMPYTGGDIKKSGELGRMFDISVLDPQGPPPPLIVGGNSSGGNSRQMAPPRVSGSSSNPNSGSRPNSGTVKKSSGPLSQLQPTGLITSGSLGGSGPIGSGSRRSGQMDRQFSNLGSSKAKYGSSVTSLSTDPVRVGFKVPKTVVWAVMIVAAMGLLVGAFLTVAVKKPVVIAAVIAAVVPAVVVLVWNCVWGRKGLLGFIKKYPDAELRGAIDGQFVKVTGVVTCGSIPLETSYQRTPRCVYVSTELYEYKGLGGRSANSKHRCFSWGSRHAEKYVSDFYISDFQSGLRALVKAGYGAKVSPFVKPATVADVTTQNKDLSPSFLKWLSDRNLSADNRVMRLKEGYIKEGSTVSVMGMVRRHDNVLMIVPPTEAVSSGCLWWHCLLPTYADGLIITCDDNQNADVIPV</sequence>
<evidence type="ECO:0000313" key="4">
    <source>
        <dbReference type="Proteomes" id="UP000886595"/>
    </source>
</evidence>
<reference evidence="3 4" key="1">
    <citation type="submission" date="2020-02" db="EMBL/GenBank/DDBJ databases">
        <authorList>
            <person name="Ma Q."/>
            <person name="Huang Y."/>
            <person name="Song X."/>
            <person name="Pei D."/>
        </authorList>
    </citation>
    <scope>NUCLEOTIDE SEQUENCE [LARGE SCALE GENOMIC DNA]</scope>
    <source>
        <strain evidence="3">Sxm20200214</strain>
        <tissue evidence="3">Leaf</tissue>
    </source>
</reference>
<keyword evidence="2" id="KW-1133">Transmembrane helix</keyword>
<dbReference type="Proteomes" id="UP000886595">
    <property type="component" value="Unassembled WGS sequence"/>
</dbReference>
<protein>
    <recommendedName>
        <fullName evidence="5">Ubiquitin-specific protease family C19-related protein</fullName>
    </recommendedName>
</protein>
<accession>A0A8X7TNT7</accession>